<dbReference type="Pfam" id="PF10076">
    <property type="entry name" value="Phage_Mu_Gp48"/>
    <property type="match status" value="1"/>
</dbReference>
<dbReference type="InterPro" id="IPR018755">
    <property type="entry name" value="Phage_Mu_Gp48"/>
</dbReference>
<sequence>MFYDAKANTLAMLPERLQSILEFQAIAGAADPELDGLNGAIGLLAASASVSTASGDGLLRWEKILGVSAPINSTDEARRQALRARLMTKPPINLTTLRGIVEAFMGVPVEISVADSVVSVVYRGTSRVADLTPLYAELYETIPASLIVTIAYKYVVWAELDAQDLTFDELDALGLDWDTFERGEWIG</sequence>
<proteinExistence type="predicted"/>
<evidence type="ECO:0000313" key="2">
    <source>
        <dbReference type="Proteomes" id="UP000658131"/>
    </source>
</evidence>
<gene>
    <name evidence="1" type="ORF">H8717_15600</name>
</gene>
<dbReference type="RefSeq" id="WP_262401157.1">
    <property type="nucleotide sequence ID" value="NZ_JACRTB010000054.1"/>
</dbReference>
<dbReference type="Proteomes" id="UP000658131">
    <property type="component" value="Unassembled WGS sequence"/>
</dbReference>
<dbReference type="EMBL" id="JACRTB010000054">
    <property type="protein sequence ID" value="MBC8577810.1"/>
    <property type="molecule type" value="Genomic_DNA"/>
</dbReference>
<comment type="caution">
    <text evidence="1">The sequence shown here is derived from an EMBL/GenBank/DDBJ whole genome shotgun (WGS) entry which is preliminary data.</text>
</comment>
<protein>
    <submittedName>
        <fullName evidence="1">DUF2313 domain-containing protein</fullName>
    </submittedName>
</protein>
<keyword evidence="2" id="KW-1185">Reference proteome</keyword>
<accession>A0ABR7NNM0</accession>
<name>A0ABR7NNM0_9FIRM</name>
<organism evidence="1 2">
    <name type="scientific">Yanshouia hominis</name>
    <dbReference type="NCBI Taxonomy" id="2763673"/>
    <lineage>
        <taxon>Bacteria</taxon>
        <taxon>Bacillati</taxon>
        <taxon>Bacillota</taxon>
        <taxon>Clostridia</taxon>
        <taxon>Eubacteriales</taxon>
        <taxon>Oscillospiraceae</taxon>
        <taxon>Yanshouia</taxon>
    </lineage>
</organism>
<reference evidence="1 2" key="1">
    <citation type="submission" date="2020-08" db="EMBL/GenBank/DDBJ databases">
        <title>Genome public.</title>
        <authorList>
            <person name="Liu C."/>
            <person name="Sun Q."/>
        </authorList>
    </citation>
    <scope>NUCLEOTIDE SEQUENCE [LARGE SCALE GENOMIC DNA]</scope>
    <source>
        <strain evidence="1 2">BX1</strain>
    </source>
</reference>
<evidence type="ECO:0000313" key="1">
    <source>
        <dbReference type="EMBL" id="MBC8577810.1"/>
    </source>
</evidence>